<feature type="compositionally biased region" description="Polar residues" evidence="2">
    <location>
        <begin position="556"/>
        <end position="566"/>
    </location>
</feature>
<name>A0A0F7TJV5_PENBI</name>
<keyword evidence="1" id="KW-0175">Coiled coil</keyword>
<feature type="compositionally biased region" description="Low complexity" evidence="2">
    <location>
        <begin position="635"/>
        <end position="645"/>
    </location>
</feature>
<proteinExistence type="predicted"/>
<dbReference type="STRING" id="104259.A0A0F7TJV5"/>
<organism evidence="3 4">
    <name type="scientific">Penicillium brasilianum</name>
    <dbReference type="NCBI Taxonomy" id="104259"/>
    <lineage>
        <taxon>Eukaryota</taxon>
        <taxon>Fungi</taxon>
        <taxon>Dikarya</taxon>
        <taxon>Ascomycota</taxon>
        <taxon>Pezizomycotina</taxon>
        <taxon>Eurotiomycetes</taxon>
        <taxon>Eurotiomycetidae</taxon>
        <taxon>Eurotiales</taxon>
        <taxon>Aspergillaceae</taxon>
        <taxon>Penicillium</taxon>
    </lineage>
</organism>
<feature type="region of interest" description="Disordered" evidence="2">
    <location>
        <begin position="266"/>
        <end position="331"/>
    </location>
</feature>
<evidence type="ECO:0000313" key="4">
    <source>
        <dbReference type="Proteomes" id="UP000042958"/>
    </source>
</evidence>
<feature type="compositionally biased region" description="Basic and acidic residues" evidence="2">
    <location>
        <begin position="600"/>
        <end position="613"/>
    </location>
</feature>
<evidence type="ECO:0000313" key="3">
    <source>
        <dbReference type="EMBL" id="CEJ56182.1"/>
    </source>
</evidence>
<feature type="compositionally biased region" description="Acidic residues" evidence="2">
    <location>
        <begin position="724"/>
        <end position="734"/>
    </location>
</feature>
<feature type="region of interest" description="Disordered" evidence="2">
    <location>
        <begin position="599"/>
        <end position="779"/>
    </location>
</feature>
<dbReference type="EMBL" id="CDHK01000002">
    <property type="protein sequence ID" value="CEJ56182.1"/>
    <property type="molecule type" value="Genomic_DNA"/>
</dbReference>
<feature type="compositionally biased region" description="Pro residues" evidence="2">
    <location>
        <begin position="300"/>
        <end position="314"/>
    </location>
</feature>
<feature type="compositionally biased region" description="Polar residues" evidence="2">
    <location>
        <begin position="1"/>
        <end position="16"/>
    </location>
</feature>
<feature type="compositionally biased region" description="Polar residues" evidence="2">
    <location>
        <begin position="386"/>
        <end position="395"/>
    </location>
</feature>
<evidence type="ECO:0000256" key="1">
    <source>
        <dbReference type="SAM" id="Coils"/>
    </source>
</evidence>
<feature type="compositionally biased region" description="Low complexity" evidence="2">
    <location>
        <begin position="210"/>
        <end position="220"/>
    </location>
</feature>
<gene>
    <name evidence="3" type="ORF">PMG11_02400</name>
</gene>
<evidence type="ECO:0000256" key="2">
    <source>
        <dbReference type="SAM" id="MobiDB-lite"/>
    </source>
</evidence>
<feature type="compositionally biased region" description="Polar residues" evidence="2">
    <location>
        <begin position="27"/>
        <end position="42"/>
    </location>
</feature>
<feature type="compositionally biased region" description="Polar residues" evidence="2">
    <location>
        <begin position="402"/>
        <end position="420"/>
    </location>
</feature>
<feature type="region of interest" description="Disordered" evidence="2">
    <location>
        <begin position="537"/>
        <end position="578"/>
    </location>
</feature>
<keyword evidence="4" id="KW-1185">Reference proteome</keyword>
<feature type="compositionally biased region" description="Acidic residues" evidence="2">
    <location>
        <begin position="132"/>
        <end position="141"/>
    </location>
</feature>
<feature type="region of interest" description="Disordered" evidence="2">
    <location>
        <begin position="1"/>
        <end position="250"/>
    </location>
</feature>
<feature type="coiled-coil region" evidence="1">
    <location>
        <begin position="484"/>
        <end position="511"/>
    </location>
</feature>
<feature type="compositionally biased region" description="Basic residues" evidence="2">
    <location>
        <begin position="103"/>
        <end position="121"/>
    </location>
</feature>
<reference evidence="4" key="1">
    <citation type="journal article" date="2015" name="Genome Announc.">
        <title>Draft genome sequence of the fungus Penicillium brasilianum MG11.</title>
        <authorList>
            <person name="Horn F."/>
            <person name="Linde J."/>
            <person name="Mattern D.J."/>
            <person name="Walther G."/>
            <person name="Guthke R."/>
            <person name="Brakhage A.A."/>
            <person name="Valiante V."/>
        </authorList>
    </citation>
    <scope>NUCLEOTIDE SEQUENCE [LARGE SCALE GENOMIC DNA]</scope>
    <source>
        <strain evidence="4">MG11</strain>
    </source>
</reference>
<sequence length="906" mass="98728">MIFGTSQSRSHGWQTKASEDTLPPCSPSVTFPQSKPSSNSRSLACCRGVVAMPPRLRSKPYGPNSPNAAQALPDPAPRRRRATRSASAQPQEDQPAPPVREPKARKTRGKATSRGKKKATRRISSPPPPEDPQPEELEGDENASGAVAQALSAKNRPDLETQERPATPSVEIPVTVLPSIEPSDPELTTPILGVLRSTGTASSRRHSHTRGSPSSSSEQSRVLRAQGATPIRRSRTPYANRSNSRRIESRGSLGRTLYRLPQLLSFGSQSELQDEVGEETNRADEHDSLNNPPETAAPDTTPPSTPERAPPATPVAPLTAPPAGTDVSPGWSRWIFNGVSRRWTVLRGRFAHDHDNRNESQQAIDTAAEPTVPTVPDSSAEAVSAANATTSQTTRAIVLDPSITSSASPAKTNRPDNSPMHSGAQRKSPLNRPTPRFISRPRVSPEPRPRRRSTSFVDTRTLLAAGEPKSANDPYAHETQREFVKRRQAARAEHERQIREAKAREEEAARARPVTSNTATRGPIFFLQPSQTMPITASIDPASRGTASKAPVAQTVAKSNADTENQNPRKRSRGFGLDEDDLAVHEEDFTPEEWQALKAQVEKAEEDAAKAAQERLPPSKKRRVDQSSKQKKRTQQSVRRQSTGTPRQTEPPNRTPGWVPNKRRTLAQPDLSPIDSSRLLTDPESPSNSQSPQAVMQPVSPNRSQSRRETTTSSRGSSKKAADEDPETGDETNDLQDASPLSRARNRAEQFKPKTPSRLRESARIPNSNASTPSALGFSSPSFLDATPVGNQAFTTESDSTNTHREDVAPLQQPASSTAVAANTTESAVHIFAEDVAWLNETLPNGNFNELQWPPRRSLVGVLDIDPETVAIVEQNGQEKGPDLAKYFETMFEAHRAAPDEFVLAL</sequence>
<feature type="compositionally biased region" description="Polar residues" evidence="2">
    <location>
        <begin position="765"/>
        <end position="779"/>
    </location>
</feature>
<accession>A0A0F7TJV5</accession>
<protein>
    <submittedName>
        <fullName evidence="3">Uncharacterized protein</fullName>
    </submittedName>
</protein>
<dbReference type="OrthoDB" id="5394108at2759"/>
<feature type="compositionally biased region" description="Basic and acidic residues" evidence="2">
    <location>
        <begin position="279"/>
        <end position="288"/>
    </location>
</feature>
<dbReference type="AlphaFoldDB" id="A0A0F7TJV5"/>
<feature type="compositionally biased region" description="Basic and acidic residues" evidence="2">
    <location>
        <begin position="746"/>
        <end position="763"/>
    </location>
</feature>
<dbReference type="Proteomes" id="UP000042958">
    <property type="component" value="Unassembled WGS sequence"/>
</dbReference>
<feature type="region of interest" description="Disordered" evidence="2">
    <location>
        <begin position="354"/>
        <end position="479"/>
    </location>
</feature>
<feature type="compositionally biased region" description="Polar residues" evidence="2">
    <location>
        <begin position="674"/>
        <end position="702"/>
    </location>
</feature>
<feature type="compositionally biased region" description="Basic residues" evidence="2">
    <location>
        <begin position="618"/>
        <end position="634"/>
    </location>
</feature>